<evidence type="ECO:0000256" key="1">
    <source>
        <dbReference type="ARBA" id="ARBA00009183"/>
    </source>
</evidence>
<gene>
    <name evidence="6" type="primary">FMO1</name>
    <name evidence="6" type="ORF">OC846_005736</name>
</gene>
<dbReference type="Proteomes" id="UP001176517">
    <property type="component" value="Unassembled WGS sequence"/>
</dbReference>
<comment type="caution">
    <text evidence="6">The sequence shown here is derived from an EMBL/GenBank/DDBJ whole genome shotgun (WGS) entry which is preliminary data.</text>
</comment>
<dbReference type="Gene3D" id="3.50.50.60">
    <property type="entry name" value="FAD/NAD(P)-binding domain"/>
    <property type="match status" value="3"/>
</dbReference>
<evidence type="ECO:0000313" key="6">
    <source>
        <dbReference type="EMBL" id="KAK0545282.1"/>
    </source>
</evidence>
<evidence type="ECO:0000313" key="7">
    <source>
        <dbReference type="Proteomes" id="UP001176517"/>
    </source>
</evidence>
<evidence type="ECO:0000256" key="5">
    <source>
        <dbReference type="SAM" id="MobiDB-lite"/>
    </source>
</evidence>
<evidence type="ECO:0000256" key="2">
    <source>
        <dbReference type="ARBA" id="ARBA00022630"/>
    </source>
</evidence>
<dbReference type="SUPFAM" id="SSF51905">
    <property type="entry name" value="FAD/NAD(P)-binding domain"/>
    <property type="match status" value="2"/>
</dbReference>
<dbReference type="InterPro" id="IPR036188">
    <property type="entry name" value="FAD/NAD-bd_sf"/>
</dbReference>
<accession>A0AAN6JP86</accession>
<feature type="region of interest" description="Disordered" evidence="5">
    <location>
        <begin position="367"/>
        <end position="406"/>
    </location>
</feature>
<dbReference type="GO" id="GO:0050660">
    <property type="term" value="F:flavin adenine dinucleotide binding"/>
    <property type="evidence" value="ECO:0007669"/>
    <property type="project" value="InterPro"/>
</dbReference>
<organism evidence="6 7">
    <name type="scientific">Tilletia horrida</name>
    <dbReference type="NCBI Taxonomy" id="155126"/>
    <lineage>
        <taxon>Eukaryota</taxon>
        <taxon>Fungi</taxon>
        <taxon>Dikarya</taxon>
        <taxon>Basidiomycota</taxon>
        <taxon>Ustilaginomycotina</taxon>
        <taxon>Exobasidiomycetes</taxon>
        <taxon>Tilletiales</taxon>
        <taxon>Tilletiaceae</taxon>
        <taxon>Tilletia</taxon>
    </lineage>
</organism>
<dbReference type="InterPro" id="IPR050346">
    <property type="entry name" value="FMO-like"/>
</dbReference>
<evidence type="ECO:0000256" key="4">
    <source>
        <dbReference type="ARBA" id="ARBA00023002"/>
    </source>
</evidence>
<evidence type="ECO:0000256" key="3">
    <source>
        <dbReference type="ARBA" id="ARBA00022827"/>
    </source>
</evidence>
<reference evidence="6" key="1">
    <citation type="journal article" date="2023" name="PhytoFront">
        <title>Draft Genome Resources of Seven Strains of Tilletia horrida, Causal Agent of Kernel Smut of Rice.</title>
        <authorList>
            <person name="Khanal S."/>
            <person name="Antony Babu S."/>
            <person name="Zhou X.G."/>
        </authorList>
    </citation>
    <scope>NUCLEOTIDE SEQUENCE</scope>
    <source>
        <strain evidence="6">TX6</strain>
    </source>
</reference>
<keyword evidence="7" id="KW-1185">Reference proteome</keyword>
<dbReference type="GO" id="GO:0050661">
    <property type="term" value="F:NADP binding"/>
    <property type="evidence" value="ECO:0007669"/>
    <property type="project" value="InterPro"/>
</dbReference>
<keyword evidence="4" id="KW-0560">Oxidoreductase</keyword>
<feature type="region of interest" description="Disordered" evidence="5">
    <location>
        <begin position="280"/>
        <end position="304"/>
    </location>
</feature>
<dbReference type="EMBL" id="JAPDMZ010000238">
    <property type="protein sequence ID" value="KAK0545282.1"/>
    <property type="molecule type" value="Genomic_DNA"/>
</dbReference>
<dbReference type="Pfam" id="PF13450">
    <property type="entry name" value="NAD_binding_8"/>
    <property type="match status" value="1"/>
</dbReference>
<keyword evidence="2" id="KW-0285">Flavoprotein</keyword>
<protein>
    <submittedName>
        <fullName evidence="6">Monooxygenase</fullName>
    </submittedName>
</protein>
<keyword evidence="3" id="KW-0274">FAD</keyword>
<sequence length="565" mass="62653">MDAGQTAPRRVAIVGGGAAGLAAALELRNVEVSSDGVKPLFEPVVFEQREQIGGIWQYEEPGQSCIFSFDHDSGVAHPLSTASSSSKPWPPGPMYPGLHTNIARDLMCFRDFPDRHWKGGNDDLFPDRDAIQTYIESFAQSHDLLQYVRLSTQVVSVKRNSSPDAAKSSWQVISKSVGSAPGTTASSEEFDFVIIANGRCNQPKVPFVPGLWLWQGELLHSAWYRTPVVFRGKSVLIVGNNSSGMDIARELHGKVVRHFDGVEEWVKDASAFPPRTGVRVRQSVEDVSKPPPMDYDPQDENSPEWSRAIEVVPRIARIEAPDSSSSSKGRIVLEDDTVLDDVDCIIFATGFYYSFPFLDQTIEPFQSAPVLQPPPPSSLTPEQKAELRQRYPSQNASEASSTPRVSPYMSNLDDWQLFYRHDPTIAFLGVPTSIVPFPFSQAQARYVAHFWAGAVPPLPHLDPDIPVSDATKWSSAVEPEHVQDRPHNDTRPVLHLLSHPSEGAYVDQLVQRIAGEARTSPVDKLPTDGRGVASAWGPEANYLTTKWRLERRVNGKLLRRQQLGY</sequence>
<dbReference type="Pfam" id="PF00743">
    <property type="entry name" value="FMO-like"/>
    <property type="match status" value="2"/>
</dbReference>
<comment type="similarity">
    <text evidence="1">Belongs to the FMO family.</text>
</comment>
<dbReference type="AlphaFoldDB" id="A0AAN6JP86"/>
<keyword evidence="6" id="KW-0503">Monooxygenase</keyword>
<name>A0AAN6JP86_9BASI</name>
<feature type="compositionally biased region" description="Polar residues" evidence="5">
    <location>
        <begin position="391"/>
        <end position="404"/>
    </location>
</feature>
<dbReference type="GO" id="GO:0004499">
    <property type="term" value="F:N,N-dimethylaniline monooxygenase activity"/>
    <property type="evidence" value="ECO:0007669"/>
    <property type="project" value="InterPro"/>
</dbReference>
<dbReference type="PANTHER" id="PTHR23023">
    <property type="entry name" value="DIMETHYLANILINE MONOOXYGENASE"/>
    <property type="match status" value="1"/>
</dbReference>
<proteinExistence type="inferred from homology"/>
<dbReference type="InterPro" id="IPR020946">
    <property type="entry name" value="Flavin_mOase-like"/>
</dbReference>